<name>V6KVM8_STRRC</name>
<evidence type="ECO:0000313" key="2">
    <source>
        <dbReference type="Proteomes" id="UP000017984"/>
    </source>
</evidence>
<protein>
    <recommendedName>
        <fullName evidence="3">Bacterial Ig-like domain-containing protein</fullName>
    </recommendedName>
</protein>
<gene>
    <name evidence="1" type="ORF">M878_05395</name>
</gene>
<dbReference type="PATRIC" id="fig|1352936.5.peg.1156"/>
<dbReference type="Proteomes" id="UP000017984">
    <property type="component" value="Chromosome"/>
</dbReference>
<dbReference type="EMBL" id="AWQX01000050">
    <property type="protein sequence ID" value="EST35496.1"/>
    <property type="molecule type" value="Genomic_DNA"/>
</dbReference>
<organism evidence="1 2">
    <name type="scientific">Streptomyces roseochromogenus subsp. oscitans DS 12.976</name>
    <dbReference type="NCBI Taxonomy" id="1352936"/>
    <lineage>
        <taxon>Bacteria</taxon>
        <taxon>Bacillati</taxon>
        <taxon>Actinomycetota</taxon>
        <taxon>Actinomycetes</taxon>
        <taxon>Kitasatosporales</taxon>
        <taxon>Streptomycetaceae</taxon>
        <taxon>Streptomyces</taxon>
    </lineage>
</organism>
<reference evidence="1 2" key="1">
    <citation type="journal article" date="2014" name="Genome Announc.">
        <title>Draft Genome Sequence of Streptomyces roseochromogenes subsp. oscitans DS 12.976, Producer of the Aminocoumarin Antibiotic Clorobiocin.</title>
        <authorList>
            <person name="Ruckert C."/>
            <person name="Kalinowski J."/>
            <person name="Heide L."/>
            <person name="Apel A.K."/>
        </authorList>
    </citation>
    <scope>NUCLEOTIDE SEQUENCE [LARGE SCALE GENOMIC DNA]</scope>
    <source>
        <strain evidence="1 2">DS 12.976</strain>
    </source>
</reference>
<dbReference type="RefSeq" id="WP_023545081.1">
    <property type="nucleotide sequence ID" value="NZ_CM002285.1"/>
</dbReference>
<dbReference type="HOGENOM" id="CLU_2262329_0_0_11"/>
<accession>V6KVM8</accession>
<comment type="caution">
    <text evidence="1">The sequence shown here is derived from an EMBL/GenBank/DDBJ whole genome shotgun (WGS) entry which is preliminary data.</text>
</comment>
<sequence>MPAVTQDYLGPAYATAGEAFSAVLEVSADTALTVQTLTVAVRDSAGNNQDFHGAHNVVITQAGYTLTTAAKSFNAGTYTIFGAYQEGGIWYNLPSAIMVIGSP</sequence>
<keyword evidence="2" id="KW-1185">Reference proteome</keyword>
<evidence type="ECO:0008006" key="3">
    <source>
        <dbReference type="Google" id="ProtNLM"/>
    </source>
</evidence>
<evidence type="ECO:0000313" key="1">
    <source>
        <dbReference type="EMBL" id="EST35496.1"/>
    </source>
</evidence>
<dbReference type="AlphaFoldDB" id="V6KVM8"/>
<proteinExistence type="predicted"/>